<reference evidence="1" key="1">
    <citation type="journal article" date="2020" name="New Phytol.">
        <title>Comparative genomics reveals dynamic genome evolution in host specialist ectomycorrhizal fungi.</title>
        <authorList>
            <person name="Lofgren L.A."/>
            <person name="Nguyen N.H."/>
            <person name="Vilgalys R."/>
            <person name="Ruytinx J."/>
            <person name="Liao H.L."/>
            <person name="Branco S."/>
            <person name="Kuo A."/>
            <person name="LaButti K."/>
            <person name="Lipzen A."/>
            <person name="Andreopoulos W."/>
            <person name="Pangilinan J."/>
            <person name="Riley R."/>
            <person name="Hundley H."/>
            <person name="Na H."/>
            <person name="Barry K."/>
            <person name="Grigoriev I.V."/>
            <person name="Stajich J.E."/>
            <person name="Kennedy P.G."/>
        </authorList>
    </citation>
    <scope>NUCLEOTIDE SEQUENCE</scope>
    <source>
        <strain evidence="1">DOB743</strain>
    </source>
</reference>
<accession>A0A9P6ZUX1</accession>
<dbReference type="AlphaFoldDB" id="A0A9P6ZUX1"/>
<dbReference type="OrthoDB" id="2661628at2759"/>
<evidence type="ECO:0000313" key="2">
    <source>
        <dbReference type="Proteomes" id="UP000714275"/>
    </source>
</evidence>
<name>A0A9P6ZUX1_9AGAM</name>
<organism evidence="1 2">
    <name type="scientific">Suillus placidus</name>
    <dbReference type="NCBI Taxonomy" id="48579"/>
    <lineage>
        <taxon>Eukaryota</taxon>
        <taxon>Fungi</taxon>
        <taxon>Dikarya</taxon>
        <taxon>Basidiomycota</taxon>
        <taxon>Agaricomycotina</taxon>
        <taxon>Agaricomycetes</taxon>
        <taxon>Agaricomycetidae</taxon>
        <taxon>Boletales</taxon>
        <taxon>Suillineae</taxon>
        <taxon>Suillaceae</taxon>
        <taxon>Suillus</taxon>
    </lineage>
</organism>
<sequence>MSNPSQPDLTYFTILDATNLLEYATSHFAAIWIACDRSHIPRSPGYISSFVQRLQWEANTFVFPYTNICMVLNIHPTMPDLFHSIIGRFSRLQTRNTTGEQFFNEFFQYCSPHDPQLRSTRRVVTNYTHDWWKDHFDMLGFALPSLNVNEVMDMAIDHFEQLPLGAMLLPGPVVANRFDGAPLLNQILAVKARVQHLSDSLARMLQEKIKMAAEAASIMSQHEGPMDELEEALLNTLRS</sequence>
<comment type="caution">
    <text evidence="1">The sequence shown here is derived from an EMBL/GenBank/DDBJ whole genome shotgun (WGS) entry which is preliminary data.</text>
</comment>
<dbReference type="EMBL" id="JABBWD010000027">
    <property type="protein sequence ID" value="KAG1776261.1"/>
    <property type="molecule type" value="Genomic_DNA"/>
</dbReference>
<evidence type="ECO:0000313" key="1">
    <source>
        <dbReference type="EMBL" id="KAG1776261.1"/>
    </source>
</evidence>
<dbReference type="Proteomes" id="UP000714275">
    <property type="component" value="Unassembled WGS sequence"/>
</dbReference>
<protein>
    <submittedName>
        <fullName evidence="1">Uncharacterized protein</fullName>
    </submittedName>
</protein>
<proteinExistence type="predicted"/>
<keyword evidence="2" id="KW-1185">Reference proteome</keyword>
<gene>
    <name evidence="1" type="ORF">EV702DRAFT_1198276</name>
</gene>